<keyword evidence="5 7" id="KW-0456">Lyase</keyword>
<dbReference type="PANTHER" id="PTHR30518">
    <property type="entry name" value="ENDOLYTIC MUREIN TRANSGLYCOSYLASE"/>
    <property type="match status" value="1"/>
</dbReference>
<evidence type="ECO:0000256" key="7">
    <source>
        <dbReference type="HAMAP-Rule" id="MF_02065"/>
    </source>
</evidence>
<dbReference type="HAMAP" id="MF_02065">
    <property type="entry name" value="MltG"/>
    <property type="match status" value="1"/>
</dbReference>
<comment type="function">
    <text evidence="7">Functions as a peptidoglycan terminase that cleaves nascent peptidoglycan strands endolytically to terminate their elongation.</text>
</comment>
<keyword evidence="3 7" id="KW-1133">Transmembrane helix</keyword>
<comment type="catalytic activity">
    <reaction evidence="7">
        <text>a peptidoglycan chain = a peptidoglycan chain with N-acetyl-1,6-anhydromuramyl-[peptide] at the reducing end + a peptidoglycan chain with N-acetylglucosamine at the non-reducing end.</text>
        <dbReference type="EC" id="4.2.2.29"/>
    </reaction>
</comment>
<proteinExistence type="inferred from homology"/>
<dbReference type="EC" id="4.2.2.29" evidence="7"/>
<evidence type="ECO:0000256" key="4">
    <source>
        <dbReference type="ARBA" id="ARBA00023136"/>
    </source>
</evidence>
<keyword evidence="1 7" id="KW-1003">Cell membrane</keyword>
<dbReference type="RefSeq" id="WP_105074164.1">
    <property type="nucleotide sequence ID" value="NZ_PPGH01000037.1"/>
</dbReference>
<evidence type="ECO:0000256" key="2">
    <source>
        <dbReference type="ARBA" id="ARBA00022692"/>
    </source>
</evidence>
<organism evidence="8 9">
    <name type="scientific">Chromatium okenii</name>
    <dbReference type="NCBI Taxonomy" id="61644"/>
    <lineage>
        <taxon>Bacteria</taxon>
        <taxon>Pseudomonadati</taxon>
        <taxon>Pseudomonadota</taxon>
        <taxon>Gammaproteobacteria</taxon>
        <taxon>Chromatiales</taxon>
        <taxon>Chromatiaceae</taxon>
        <taxon>Chromatium</taxon>
    </lineage>
</organism>
<evidence type="ECO:0000256" key="3">
    <source>
        <dbReference type="ARBA" id="ARBA00022989"/>
    </source>
</evidence>
<keyword evidence="7" id="KW-0997">Cell inner membrane</keyword>
<evidence type="ECO:0000256" key="1">
    <source>
        <dbReference type="ARBA" id="ARBA00022475"/>
    </source>
</evidence>
<dbReference type="OrthoDB" id="9814591at2"/>
<dbReference type="AlphaFoldDB" id="A0A2S7XNU5"/>
<keyword evidence="9" id="KW-1185">Reference proteome</keyword>
<dbReference type="EMBL" id="PPGH01000037">
    <property type="protein sequence ID" value="PQJ95108.1"/>
    <property type="molecule type" value="Genomic_DNA"/>
</dbReference>
<dbReference type="PANTHER" id="PTHR30518:SF2">
    <property type="entry name" value="ENDOLYTIC MUREIN TRANSGLYCOSYLASE"/>
    <property type="match status" value="1"/>
</dbReference>
<dbReference type="Gene3D" id="3.30.160.60">
    <property type="entry name" value="Classic Zinc Finger"/>
    <property type="match status" value="1"/>
</dbReference>
<sequence>MLWRIGLIVVFLAVGTMLGIVEIDYQRFLVTPLGVANTTVHITKGSSVRQLAERLTAQSVLKHPYYFMLLAYWQGDQTHIKAGEFAVTADLTPQQLLKRFTDGQVIEYTITLIEGRTFRQTLAVLDAHPQLCGEPLAPQTDAALMTQLGRPELHPEGRFFPDTYRFPAQTERLTVLRRALERMERIVAEEWRDRSPDVPLTTPDEALILASIIEKETAVAAERPRISGVFLRRLQRGMRLQTDPTVIYGLGERYDGSLSRADLRDVNPYNTYLIKGLPPTPIALPGRAAIHAALHPTDDDSLYFVATGDGGHTFSRTLNAHQQAVRRYLLDKKP</sequence>
<dbReference type="GO" id="GO:0008932">
    <property type="term" value="F:lytic endotransglycosylase activity"/>
    <property type="evidence" value="ECO:0007669"/>
    <property type="project" value="UniProtKB-UniRule"/>
</dbReference>
<dbReference type="CDD" id="cd08010">
    <property type="entry name" value="MltG_like"/>
    <property type="match status" value="1"/>
</dbReference>
<dbReference type="Pfam" id="PF02618">
    <property type="entry name" value="YceG"/>
    <property type="match status" value="1"/>
</dbReference>
<protein>
    <recommendedName>
        <fullName evidence="7">Endolytic murein transglycosylase</fullName>
        <ecNumber evidence="7">4.2.2.29</ecNumber>
    </recommendedName>
    <alternativeName>
        <fullName evidence="7">Peptidoglycan lytic transglycosylase</fullName>
    </alternativeName>
    <alternativeName>
        <fullName evidence="7">Peptidoglycan polymerization terminase</fullName>
    </alternativeName>
</protein>
<dbReference type="GO" id="GO:0071555">
    <property type="term" value="P:cell wall organization"/>
    <property type="evidence" value="ECO:0007669"/>
    <property type="project" value="UniProtKB-KW"/>
</dbReference>
<evidence type="ECO:0000313" key="9">
    <source>
        <dbReference type="Proteomes" id="UP000239936"/>
    </source>
</evidence>
<dbReference type="Proteomes" id="UP000239936">
    <property type="component" value="Unassembled WGS sequence"/>
</dbReference>
<evidence type="ECO:0000256" key="6">
    <source>
        <dbReference type="ARBA" id="ARBA00023316"/>
    </source>
</evidence>
<dbReference type="GO" id="GO:0005886">
    <property type="term" value="C:plasma membrane"/>
    <property type="evidence" value="ECO:0007669"/>
    <property type="project" value="UniProtKB-UniRule"/>
</dbReference>
<dbReference type="InterPro" id="IPR003770">
    <property type="entry name" value="MLTG-like"/>
</dbReference>
<dbReference type="Gene3D" id="3.30.1490.480">
    <property type="entry name" value="Endolytic murein transglycosylase"/>
    <property type="match status" value="1"/>
</dbReference>
<accession>A0A2S7XNU5</accession>
<keyword evidence="4 7" id="KW-0472">Membrane</keyword>
<dbReference type="GO" id="GO:0009252">
    <property type="term" value="P:peptidoglycan biosynthetic process"/>
    <property type="evidence" value="ECO:0007669"/>
    <property type="project" value="UniProtKB-UniRule"/>
</dbReference>
<feature type="site" description="Important for catalytic activity" evidence="7">
    <location>
        <position position="216"/>
    </location>
</feature>
<comment type="similarity">
    <text evidence="7">Belongs to the transglycosylase MltG family.</text>
</comment>
<keyword evidence="2 7" id="KW-0812">Transmembrane</keyword>
<reference evidence="8 9" key="1">
    <citation type="submission" date="2018-01" db="EMBL/GenBank/DDBJ databases">
        <title>The complete genome sequence of Chromatium okenii LaCa, a purple sulfur bacterium with a turbulent life.</title>
        <authorList>
            <person name="Luedin S.M."/>
            <person name="Liechti N."/>
            <person name="Storelli N."/>
            <person name="Danza F."/>
            <person name="Wittwer M."/>
            <person name="Pothier J.F."/>
            <person name="Tonolla M.A."/>
        </authorList>
    </citation>
    <scope>NUCLEOTIDE SEQUENCE [LARGE SCALE GENOMIC DNA]</scope>
    <source>
        <strain evidence="8 9">LaCa</strain>
    </source>
</reference>
<name>A0A2S7XNU5_9GAMM</name>
<evidence type="ECO:0000256" key="5">
    <source>
        <dbReference type="ARBA" id="ARBA00023239"/>
    </source>
</evidence>
<gene>
    <name evidence="7" type="primary">mltG</name>
    <name evidence="8" type="ORF">CXB77_12430</name>
</gene>
<dbReference type="NCBIfam" id="TIGR00247">
    <property type="entry name" value="endolytic transglycosylase MltG"/>
    <property type="match status" value="1"/>
</dbReference>
<comment type="caution">
    <text evidence="8">The sequence shown here is derived from an EMBL/GenBank/DDBJ whole genome shotgun (WGS) entry which is preliminary data.</text>
</comment>
<evidence type="ECO:0000313" key="8">
    <source>
        <dbReference type="EMBL" id="PQJ95108.1"/>
    </source>
</evidence>
<keyword evidence="6 7" id="KW-0961">Cell wall biogenesis/degradation</keyword>